<evidence type="ECO:0000256" key="3">
    <source>
        <dbReference type="ARBA" id="ARBA00023002"/>
    </source>
</evidence>
<dbReference type="GO" id="GO:0071949">
    <property type="term" value="F:FAD binding"/>
    <property type="evidence" value="ECO:0007669"/>
    <property type="project" value="InterPro"/>
</dbReference>
<dbReference type="GO" id="GO:0016491">
    <property type="term" value="F:oxidoreductase activity"/>
    <property type="evidence" value="ECO:0007669"/>
    <property type="project" value="UniProtKB-KW"/>
</dbReference>
<gene>
    <name evidence="6" type="ORF">BS50DRAFT_636914</name>
</gene>
<evidence type="ECO:0000259" key="5">
    <source>
        <dbReference type="Pfam" id="PF01494"/>
    </source>
</evidence>
<name>A0A2T2NH81_CORCC</name>
<keyword evidence="3" id="KW-0560">Oxidoreductase</keyword>
<dbReference type="Pfam" id="PF01494">
    <property type="entry name" value="FAD_binding_3"/>
    <property type="match status" value="1"/>
</dbReference>
<keyword evidence="2" id="KW-0274">FAD</keyword>
<keyword evidence="1" id="KW-0285">Flavoprotein</keyword>
<evidence type="ECO:0000313" key="7">
    <source>
        <dbReference type="Proteomes" id="UP000240883"/>
    </source>
</evidence>
<dbReference type="InterPro" id="IPR050631">
    <property type="entry name" value="PheA/TfdB_FAD_monoxygenase"/>
</dbReference>
<evidence type="ECO:0000256" key="1">
    <source>
        <dbReference type="ARBA" id="ARBA00022630"/>
    </source>
</evidence>
<evidence type="ECO:0000256" key="2">
    <source>
        <dbReference type="ARBA" id="ARBA00022827"/>
    </source>
</evidence>
<reference evidence="6 7" key="1">
    <citation type="journal article" date="2018" name="Front. Microbiol.">
        <title>Genome-Wide Analysis of Corynespora cassiicola Leaf Fall Disease Putative Effectors.</title>
        <authorList>
            <person name="Lopez D."/>
            <person name="Ribeiro S."/>
            <person name="Label P."/>
            <person name="Fumanal B."/>
            <person name="Venisse J.S."/>
            <person name="Kohler A."/>
            <person name="de Oliveira R.R."/>
            <person name="Labutti K."/>
            <person name="Lipzen A."/>
            <person name="Lail K."/>
            <person name="Bauer D."/>
            <person name="Ohm R.A."/>
            <person name="Barry K.W."/>
            <person name="Spatafora J."/>
            <person name="Grigoriev I.V."/>
            <person name="Martin F.M."/>
            <person name="Pujade-Renaud V."/>
        </authorList>
    </citation>
    <scope>NUCLEOTIDE SEQUENCE [LARGE SCALE GENOMIC DNA]</scope>
    <source>
        <strain evidence="6 7">Philippines</strain>
    </source>
</reference>
<keyword evidence="7" id="KW-1185">Reference proteome</keyword>
<dbReference type="Gene3D" id="3.50.50.60">
    <property type="entry name" value="FAD/NAD(P)-binding domain"/>
    <property type="match status" value="1"/>
</dbReference>
<dbReference type="Gene3D" id="3.30.70.2450">
    <property type="match status" value="1"/>
</dbReference>
<organism evidence="6 7">
    <name type="scientific">Corynespora cassiicola Philippines</name>
    <dbReference type="NCBI Taxonomy" id="1448308"/>
    <lineage>
        <taxon>Eukaryota</taxon>
        <taxon>Fungi</taxon>
        <taxon>Dikarya</taxon>
        <taxon>Ascomycota</taxon>
        <taxon>Pezizomycotina</taxon>
        <taxon>Dothideomycetes</taxon>
        <taxon>Pleosporomycetidae</taxon>
        <taxon>Pleosporales</taxon>
        <taxon>Corynesporascaceae</taxon>
        <taxon>Corynespora</taxon>
    </lineage>
</organism>
<protein>
    <submittedName>
        <fullName evidence="6">FAD/NAD(P)-binding domain-containing protein</fullName>
    </submittedName>
</protein>
<dbReference type="EMBL" id="KZ678138">
    <property type="protein sequence ID" value="PSN64792.1"/>
    <property type="molecule type" value="Genomic_DNA"/>
</dbReference>
<sequence length="410" mass="46217">MTKNTQSPGFKDAIVVGAGPAGLLLTLLLARSGIPVTLVDMNADIDSNPRATHYGPPAMAELNRAGVGDDVRGEGFIPHSVCWRKLDGTIITALDADILGDDPDRMTCLPLDRLGSILREHLQRYESVRILFNHKVVGLGQDDTRAWIHVDSPNGKNRLEADYIIGCDGANSQIRRSLFGDWEFPGKTWKEQIVATNTYYDFDRYNWKDSNFIVHPQHWFMAARISKDGLWRVTYGEEHGLTHEQLVERQPEKFKAMLPGHPDENEYRIVNFSPYKVHQRLAKSMRVGRFLLAADAAHLCNPFGGMGLTGGIVDVGNLYDCLLGIYENKADPSILDLYSDIRRKKYQEVTDPVSSSNLERLNKLDPERALELDLFFQLAKKAETDEKFSVELQNGINALQHDFTQCFKQA</sequence>
<dbReference type="InterPro" id="IPR002938">
    <property type="entry name" value="FAD-bd"/>
</dbReference>
<evidence type="ECO:0000256" key="4">
    <source>
        <dbReference type="ARBA" id="ARBA00023027"/>
    </source>
</evidence>
<proteinExistence type="predicted"/>
<feature type="domain" description="FAD-binding" evidence="5">
    <location>
        <begin position="12"/>
        <end position="351"/>
    </location>
</feature>
<accession>A0A2T2NH81</accession>
<dbReference type="Proteomes" id="UP000240883">
    <property type="component" value="Unassembled WGS sequence"/>
</dbReference>
<keyword evidence="4" id="KW-0520">NAD</keyword>
<dbReference type="InterPro" id="IPR036188">
    <property type="entry name" value="FAD/NAD-bd_sf"/>
</dbReference>
<dbReference type="PANTHER" id="PTHR43476">
    <property type="entry name" value="3-(3-HYDROXY-PHENYL)PROPIONATE/3-HYDROXYCINNAMIC ACID HYDROXYLASE"/>
    <property type="match status" value="1"/>
</dbReference>
<dbReference type="AlphaFoldDB" id="A0A2T2NH81"/>
<dbReference type="PRINTS" id="PR00420">
    <property type="entry name" value="RNGMNOXGNASE"/>
</dbReference>
<dbReference type="SUPFAM" id="SSF51905">
    <property type="entry name" value="FAD/NAD(P)-binding domain"/>
    <property type="match status" value="1"/>
</dbReference>
<dbReference type="OrthoDB" id="10016252at2759"/>
<evidence type="ECO:0000313" key="6">
    <source>
        <dbReference type="EMBL" id="PSN64792.1"/>
    </source>
</evidence>
<dbReference type="STRING" id="1448308.A0A2T2NH81"/>
<dbReference type="PANTHER" id="PTHR43476:SF4">
    <property type="entry name" value="BLR0106 PROTEIN"/>
    <property type="match status" value="1"/>
</dbReference>